<protein>
    <recommendedName>
        <fullName evidence="4 7">Signal peptidase I</fullName>
        <ecNumber evidence="4 7">3.4.21.89</ecNumber>
    </recommendedName>
</protein>
<dbReference type="GO" id="GO:0004252">
    <property type="term" value="F:serine-type endopeptidase activity"/>
    <property type="evidence" value="ECO:0007669"/>
    <property type="project" value="InterPro"/>
</dbReference>
<evidence type="ECO:0000259" key="8">
    <source>
        <dbReference type="Pfam" id="PF10502"/>
    </source>
</evidence>
<dbReference type="InterPro" id="IPR036286">
    <property type="entry name" value="LexA/Signal_pep-like_sf"/>
</dbReference>
<dbReference type="Gene3D" id="2.10.109.10">
    <property type="entry name" value="Umud Fragment, subunit A"/>
    <property type="match status" value="1"/>
</dbReference>
<feature type="domain" description="Peptidase S26" evidence="8">
    <location>
        <begin position="26"/>
        <end position="221"/>
    </location>
</feature>
<gene>
    <name evidence="9" type="primary">lepB</name>
    <name evidence="9" type="ORF">CGZ92_01600</name>
</gene>
<evidence type="ECO:0000256" key="1">
    <source>
        <dbReference type="ARBA" id="ARBA00000677"/>
    </source>
</evidence>
<keyword evidence="7" id="KW-0645">Protease</keyword>
<comment type="similarity">
    <text evidence="3 7">Belongs to the peptidase S26 family.</text>
</comment>
<dbReference type="NCBIfam" id="TIGR02227">
    <property type="entry name" value="sigpep_I_bact"/>
    <property type="match status" value="1"/>
</dbReference>
<dbReference type="EC" id="3.4.21.89" evidence="4 7"/>
<feature type="active site" evidence="6">
    <location>
        <position position="56"/>
    </location>
</feature>
<dbReference type="InterPro" id="IPR019758">
    <property type="entry name" value="Pept_S26A_signal_pept_1_CS"/>
</dbReference>
<organism evidence="9 10">
    <name type="scientific">Parenemella sanctibonifatiensis</name>
    <dbReference type="NCBI Taxonomy" id="2016505"/>
    <lineage>
        <taxon>Bacteria</taxon>
        <taxon>Bacillati</taxon>
        <taxon>Actinomycetota</taxon>
        <taxon>Actinomycetes</taxon>
        <taxon>Propionibacteriales</taxon>
        <taxon>Propionibacteriaceae</taxon>
        <taxon>Parenemella</taxon>
    </lineage>
</organism>
<feature type="active site" evidence="6">
    <location>
        <position position="120"/>
    </location>
</feature>
<dbReference type="InterPro" id="IPR000223">
    <property type="entry name" value="Pept_S26A_signal_pept_1"/>
</dbReference>
<dbReference type="Pfam" id="PF10502">
    <property type="entry name" value="Peptidase_S26"/>
    <property type="match status" value="1"/>
</dbReference>
<keyword evidence="7" id="KW-0812">Transmembrane</keyword>
<evidence type="ECO:0000256" key="6">
    <source>
        <dbReference type="PIRSR" id="PIRSR600223-1"/>
    </source>
</evidence>
<dbReference type="EMBL" id="NMVI01000007">
    <property type="protein sequence ID" value="OYN89966.1"/>
    <property type="molecule type" value="Genomic_DNA"/>
</dbReference>
<dbReference type="CDD" id="cd06530">
    <property type="entry name" value="S26_SPase_I"/>
    <property type="match status" value="1"/>
</dbReference>
<evidence type="ECO:0000256" key="2">
    <source>
        <dbReference type="ARBA" id="ARBA00004401"/>
    </source>
</evidence>
<name>A0A255EEJ0_9ACTN</name>
<keyword evidence="7" id="KW-0472">Membrane</keyword>
<dbReference type="PANTHER" id="PTHR43390">
    <property type="entry name" value="SIGNAL PEPTIDASE I"/>
    <property type="match status" value="1"/>
</dbReference>
<accession>A0A255EEJ0</accession>
<dbReference type="GO" id="GO:0006465">
    <property type="term" value="P:signal peptide processing"/>
    <property type="evidence" value="ECO:0007669"/>
    <property type="project" value="InterPro"/>
</dbReference>
<feature type="transmembrane region" description="Helical" evidence="7">
    <location>
        <begin position="30"/>
        <end position="52"/>
    </location>
</feature>
<dbReference type="SUPFAM" id="SSF51306">
    <property type="entry name" value="LexA/Signal peptidase"/>
    <property type="match status" value="1"/>
</dbReference>
<dbReference type="GO" id="GO:0005886">
    <property type="term" value="C:plasma membrane"/>
    <property type="evidence" value="ECO:0007669"/>
    <property type="project" value="UniProtKB-SubCell"/>
</dbReference>
<evidence type="ECO:0000256" key="4">
    <source>
        <dbReference type="ARBA" id="ARBA00013208"/>
    </source>
</evidence>
<reference evidence="9 10" key="1">
    <citation type="submission" date="2017-07" db="EMBL/GenBank/DDBJ databases">
        <title>Draft whole genome sequences of clinical Proprionibacteriaceae strains.</title>
        <authorList>
            <person name="Bernier A.-M."/>
            <person name="Bernard K."/>
            <person name="Domingo M.-C."/>
        </authorList>
    </citation>
    <scope>NUCLEOTIDE SEQUENCE [LARGE SCALE GENOMIC DNA]</scope>
    <source>
        <strain evidence="9 10">NML 160184</strain>
    </source>
</reference>
<dbReference type="PROSITE" id="PS00761">
    <property type="entry name" value="SPASE_I_3"/>
    <property type="match status" value="1"/>
</dbReference>
<comment type="subcellular location">
    <subcellularLocation>
        <location evidence="2">Cell membrane</location>
        <topology evidence="2">Single-pass type II membrane protein</topology>
    </subcellularLocation>
    <subcellularLocation>
        <location evidence="7">Membrane</location>
        <topology evidence="7">Single-pass type II membrane protein</topology>
    </subcellularLocation>
</comment>
<evidence type="ECO:0000313" key="9">
    <source>
        <dbReference type="EMBL" id="OYN89966.1"/>
    </source>
</evidence>
<evidence type="ECO:0000256" key="3">
    <source>
        <dbReference type="ARBA" id="ARBA00009370"/>
    </source>
</evidence>
<comment type="catalytic activity">
    <reaction evidence="1 7">
        <text>Cleavage of hydrophobic, N-terminal signal or leader sequences from secreted and periplasmic proteins.</text>
        <dbReference type="EC" id="3.4.21.89"/>
    </reaction>
</comment>
<comment type="caution">
    <text evidence="9">The sequence shown here is derived from an EMBL/GenBank/DDBJ whole genome shotgun (WGS) entry which is preliminary data.</text>
</comment>
<dbReference type="PRINTS" id="PR00727">
    <property type="entry name" value="LEADERPTASE"/>
</dbReference>
<dbReference type="GO" id="GO:0009003">
    <property type="term" value="F:signal peptidase activity"/>
    <property type="evidence" value="ECO:0007669"/>
    <property type="project" value="UniProtKB-EC"/>
</dbReference>
<sequence length="260" mass="28530">MEKKATSDEDAAQQRTLGHRIWSGIRELGLILLGALIISVVLRTFIGEMFLIPSGSMEQTLQIDDRVVVQKMVDFQRGDIVVFEDHNSWLSIEPEDRGPFVSALEFIGVLPNASQNHLIKRVIGLPGDRVECCDAEGRLMVNGVPIDESAYLYVNNQGQMVEPSEMRFAVVVPQDRIFVMGDHRNASSDSRCHLNDLVPGREDGDSAFIPVEAVVGSAVAIALPFENMRTFSVPEAFAAVPDPLEPAPDKPVIESADSTC</sequence>
<dbReference type="AlphaFoldDB" id="A0A255EEJ0"/>
<keyword evidence="7" id="KW-1133">Transmembrane helix</keyword>
<dbReference type="InterPro" id="IPR019533">
    <property type="entry name" value="Peptidase_S26"/>
</dbReference>
<evidence type="ECO:0000313" key="10">
    <source>
        <dbReference type="Proteomes" id="UP000216533"/>
    </source>
</evidence>
<proteinExistence type="inferred from homology"/>
<dbReference type="Proteomes" id="UP000216533">
    <property type="component" value="Unassembled WGS sequence"/>
</dbReference>
<evidence type="ECO:0000256" key="7">
    <source>
        <dbReference type="RuleBase" id="RU362042"/>
    </source>
</evidence>
<keyword evidence="5 7" id="KW-0378">Hydrolase</keyword>
<dbReference type="PANTHER" id="PTHR43390:SF1">
    <property type="entry name" value="CHLOROPLAST PROCESSING PEPTIDASE"/>
    <property type="match status" value="1"/>
</dbReference>
<evidence type="ECO:0000256" key="5">
    <source>
        <dbReference type="ARBA" id="ARBA00022801"/>
    </source>
</evidence>